<dbReference type="InterPro" id="IPR013324">
    <property type="entry name" value="RNA_pol_sigma_r3/r4-like"/>
</dbReference>
<keyword evidence="4" id="KW-0238">DNA-binding</keyword>
<evidence type="ECO:0000259" key="7">
    <source>
        <dbReference type="Pfam" id="PF08281"/>
    </source>
</evidence>
<dbReference type="AlphaFoldDB" id="A0A2H0UH97"/>
<organism evidence="8 9">
    <name type="scientific">Candidatus Kaiserbacteria bacterium CG10_big_fil_rev_8_21_14_0_10_44_10</name>
    <dbReference type="NCBI Taxonomy" id="1974606"/>
    <lineage>
        <taxon>Bacteria</taxon>
        <taxon>Candidatus Kaiseribacteriota</taxon>
    </lineage>
</organism>
<dbReference type="Pfam" id="PF08281">
    <property type="entry name" value="Sigma70_r4_2"/>
    <property type="match status" value="1"/>
</dbReference>
<comment type="similarity">
    <text evidence="1">Belongs to the sigma-70 factor family. ECF subfamily.</text>
</comment>
<dbReference type="InterPro" id="IPR007627">
    <property type="entry name" value="RNA_pol_sigma70_r2"/>
</dbReference>
<keyword evidence="3" id="KW-0731">Sigma factor</keyword>
<dbReference type="Gene3D" id="1.10.1740.10">
    <property type="match status" value="1"/>
</dbReference>
<dbReference type="Pfam" id="PF04542">
    <property type="entry name" value="Sigma70_r2"/>
    <property type="match status" value="1"/>
</dbReference>
<dbReference type="PANTHER" id="PTHR43133">
    <property type="entry name" value="RNA POLYMERASE ECF-TYPE SIGMA FACTO"/>
    <property type="match status" value="1"/>
</dbReference>
<evidence type="ECO:0000259" key="6">
    <source>
        <dbReference type="Pfam" id="PF04542"/>
    </source>
</evidence>
<evidence type="ECO:0000313" key="9">
    <source>
        <dbReference type="Proteomes" id="UP000229612"/>
    </source>
</evidence>
<dbReference type="InterPro" id="IPR036388">
    <property type="entry name" value="WH-like_DNA-bd_sf"/>
</dbReference>
<dbReference type="InterPro" id="IPR013249">
    <property type="entry name" value="RNA_pol_sigma70_r4_t2"/>
</dbReference>
<dbReference type="GO" id="GO:0016987">
    <property type="term" value="F:sigma factor activity"/>
    <property type="evidence" value="ECO:0007669"/>
    <property type="project" value="UniProtKB-KW"/>
</dbReference>
<reference evidence="9" key="1">
    <citation type="submission" date="2017-09" db="EMBL/GenBank/DDBJ databases">
        <title>Depth-based differentiation of microbial function through sediment-hosted aquifers and enrichment of novel symbionts in the deep terrestrial subsurface.</title>
        <authorList>
            <person name="Probst A.J."/>
            <person name="Ladd B."/>
            <person name="Jarett J.K."/>
            <person name="Geller-Mcgrath D.E."/>
            <person name="Sieber C.M.K."/>
            <person name="Emerson J.B."/>
            <person name="Anantharaman K."/>
            <person name="Thomas B.C."/>
            <person name="Malmstrom R."/>
            <person name="Stieglmeier M."/>
            <person name="Klingl A."/>
            <person name="Woyke T."/>
            <person name="Ryan C.M."/>
            <person name="Banfield J.F."/>
        </authorList>
    </citation>
    <scope>NUCLEOTIDE SEQUENCE [LARGE SCALE GENOMIC DNA]</scope>
</reference>
<keyword evidence="2" id="KW-0805">Transcription regulation</keyword>
<evidence type="ECO:0000256" key="2">
    <source>
        <dbReference type="ARBA" id="ARBA00023015"/>
    </source>
</evidence>
<accession>A0A2H0UH97</accession>
<evidence type="ECO:0000256" key="4">
    <source>
        <dbReference type="ARBA" id="ARBA00023125"/>
    </source>
</evidence>
<feature type="domain" description="RNA polymerase sigma factor 70 region 4 type 2" evidence="7">
    <location>
        <begin position="113"/>
        <end position="165"/>
    </location>
</feature>
<protein>
    <recommendedName>
        <fullName evidence="10">RNA polymerase sigma factor</fullName>
    </recommendedName>
</protein>
<dbReference type="GO" id="GO:0003677">
    <property type="term" value="F:DNA binding"/>
    <property type="evidence" value="ECO:0007669"/>
    <property type="project" value="UniProtKB-KW"/>
</dbReference>
<evidence type="ECO:0000256" key="1">
    <source>
        <dbReference type="ARBA" id="ARBA00010641"/>
    </source>
</evidence>
<evidence type="ECO:0000256" key="3">
    <source>
        <dbReference type="ARBA" id="ARBA00023082"/>
    </source>
</evidence>
<dbReference type="SUPFAM" id="SSF88946">
    <property type="entry name" value="Sigma2 domain of RNA polymerase sigma factors"/>
    <property type="match status" value="1"/>
</dbReference>
<dbReference type="PANTHER" id="PTHR43133:SF8">
    <property type="entry name" value="RNA POLYMERASE SIGMA FACTOR HI_1459-RELATED"/>
    <property type="match status" value="1"/>
</dbReference>
<evidence type="ECO:0000313" key="8">
    <source>
        <dbReference type="EMBL" id="PIR85740.1"/>
    </source>
</evidence>
<dbReference type="Proteomes" id="UP000229612">
    <property type="component" value="Unassembled WGS sequence"/>
</dbReference>
<dbReference type="EMBL" id="PFBG01000030">
    <property type="protein sequence ID" value="PIR85740.1"/>
    <property type="molecule type" value="Genomic_DNA"/>
</dbReference>
<dbReference type="Gene3D" id="1.10.10.10">
    <property type="entry name" value="Winged helix-like DNA-binding domain superfamily/Winged helix DNA-binding domain"/>
    <property type="match status" value="1"/>
</dbReference>
<evidence type="ECO:0008006" key="10">
    <source>
        <dbReference type="Google" id="ProtNLM"/>
    </source>
</evidence>
<name>A0A2H0UH97_9BACT</name>
<proteinExistence type="inferred from homology"/>
<comment type="caution">
    <text evidence="8">The sequence shown here is derived from an EMBL/GenBank/DDBJ whole genome shotgun (WGS) entry which is preliminary data.</text>
</comment>
<feature type="domain" description="RNA polymerase sigma-70 region 2" evidence="6">
    <location>
        <begin position="19"/>
        <end position="85"/>
    </location>
</feature>
<gene>
    <name evidence="8" type="ORF">COU14_02695</name>
</gene>
<dbReference type="CDD" id="cd06171">
    <property type="entry name" value="Sigma70_r4"/>
    <property type="match status" value="1"/>
</dbReference>
<dbReference type="InterPro" id="IPR014284">
    <property type="entry name" value="RNA_pol_sigma-70_dom"/>
</dbReference>
<dbReference type="NCBIfam" id="TIGR02937">
    <property type="entry name" value="sigma70-ECF"/>
    <property type="match status" value="1"/>
</dbReference>
<keyword evidence="5" id="KW-0804">Transcription</keyword>
<sequence length="170" mass="19712">MESDRPIDSNELKVTFESLFAEYSDVIYRFCLYKTSNKNVALDLTQDTFLRLWKSMNTGAEIEKPKQYIYQIARNLVIDYYKKSKAVSLDALEEDGFEARETSAGSELMSELLLLRDSIEKLEHDYREVLYMRFVEDMGVEEIADTLGVSANLVSVRINRGKKKLHELFA</sequence>
<evidence type="ECO:0000256" key="5">
    <source>
        <dbReference type="ARBA" id="ARBA00023163"/>
    </source>
</evidence>
<dbReference type="GO" id="GO:0006352">
    <property type="term" value="P:DNA-templated transcription initiation"/>
    <property type="evidence" value="ECO:0007669"/>
    <property type="project" value="InterPro"/>
</dbReference>
<dbReference type="SUPFAM" id="SSF88659">
    <property type="entry name" value="Sigma3 and sigma4 domains of RNA polymerase sigma factors"/>
    <property type="match status" value="1"/>
</dbReference>
<dbReference type="InterPro" id="IPR013325">
    <property type="entry name" value="RNA_pol_sigma_r2"/>
</dbReference>
<dbReference type="InterPro" id="IPR039425">
    <property type="entry name" value="RNA_pol_sigma-70-like"/>
</dbReference>